<dbReference type="SUPFAM" id="SSF63817">
    <property type="entry name" value="Sortase"/>
    <property type="match status" value="1"/>
</dbReference>
<evidence type="ECO:0000313" key="4">
    <source>
        <dbReference type="EMBL" id="MEE6717209.1"/>
    </source>
</evidence>
<accession>A0ABU7T3L8</accession>
<keyword evidence="1" id="KW-0378">Hydrolase</keyword>
<feature type="signal peptide" evidence="3">
    <location>
        <begin position="1"/>
        <end position="26"/>
    </location>
</feature>
<name>A0ABU7T3L8_9LACO</name>
<dbReference type="EMBL" id="JAQSGK010000088">
    <property type="protein sequence ID" value="MEE6717209.1"/>
    <property type="molecule type" value="Genomic_DNA"/>
</dbReference>
<dbReference type="Gene3D" id="2.40.260.10">
    <property type="entry name" value="Sortase"/>
    <property type="match status" value="1"/>
</dbReference>
<dbReference type="InterPro" id="IPR023365">
    <property type="entry name" value="Sortase_dom-sf"/>
</dbReference>
<evidence type="ECO:0000256" key="3">
    <source>
        <dbReference type="SAM" id="SignalP"/>
    </source>
</evidence>
<keyword evidence="3" id="KW-0732">Signal</keyword>
<feature type="region of interest" description="Disordered" evidence="2">
    <location>
        <begin position="280"/>
        <end position="330"/>
    </location>
</feature>
<feature type="compositionally biased region" description="Polar residues" evidence="2">
    <location>
        <begin position="319"/>
        <end position="330"/>
    </location>
</feature>
<sequence>MEKKSFRRSLITIMAGITLLAPVALTIGDTAPTQTVQAAAAATARITSSQTLYNGFGSQKNSTGRTLRRGSSWQVFKRGIGNDGSVWLNVGGDQWISAGAVSLANGSALPTVYDRINYDRPVVKLYGSANQRQAAHNNVVVDKRLNSMSSWNVSDVARADGHWWFQIGSYYQWVSDANGVFVSPALEKMLNGTDGTQVATSPTNTSTLNIHTVAATTLRQGYGDNAPVLRTLPANSVWKVFQEVDYAGGAYYDLGGGQFVNNADIGSHFYLEGDSSKLQRVTKSNSDNSGSTNDGQTATPSVPKVEPKPSVDPNAGKTPGSQANPITNGSIKHGIEKANTIIINGYQVNYLDDQSTVPNDIAWSNYYQMTPKEWFGMQYAGVWRLNGPTSATSVLSVSDNKNSYLFGHNFGVFTPLLSTQPGDVLTITDAADNTRNYRIDYIYKIKNSTSDWTDLYTGQPVYFLLQAGNKEQVSLQTCTDYSGAYSYVYVADGI</sequence>
<evidence type="ECO:0000256" key="2">
    <source>
        <dbReference type="SAM" id="MobiDB-lite"/>
    </source>
</evidence>
<feature type="compositionally biased region" description="Low complexity" evidence="2">
    <location>
        <begin position="284"/>
        <end position="304"/>
    </location>
</feature>
<organism evidence="4 5">
    <name type="scientific">Schleiferilactobacillus harbinensis</name>
    <dbReference type="NCBI Taxonomy" id="304207"/>
    <lineage>
        <taxon>Bacteria</taxon>
        <taxon>Bacillati</taxon>
        <taxon>Bacillota</taxon>
        <taxon>Bacilli</taxon>
        <taxon>Lactobacillales</taxon>
        <taxon>Lactobacillaceae</taxon>
        <taxon>Schleiferilactobacillus</taxon>
    </lineage>
</organism>
<dbReference type="InterPro" id="IPR005754">
    <property type="entry name" value="Sortase"/>
</dbReference>
<dbReference type="Proteomes" id="UP001330016">
    <property type="component" value="Unassembled WGS sequence"/>
</dbReference>
<protein>
    <submittedName>
        <fullName evidence="4">Sortase</fullName>
    </submittedName>
</protein>
<reference evidence="4 5" key="1">
    <citation type="submission" date="2023-02" db="EMBL/GenBank/DDBJ databases">
        <title>The predominant lactic acid bacteria and yeasts involved in the spontaneous fermentation of millet during the production of the traditional porridge Hausa koko in Ghana.</title>
        <authorList>
            <person name="Atter A."/>
            <person name="Diaz M."/>
        </authorList>
    </citation>
    <scope>NUCLEOTIDE SEQUENCE [LARGE SCALE GENOMIC DNA]</scope>
    <source>
        <strain evidence="4 5">FI11640</strain>
    </source>
</reference>
<evidence type="ECO:0000256" key="1">
    <source>
        <dbReference type="ARBA" id="ARBA00022801"/>
    </source>
</evidence>
<keyword evidence="5" id="KW-1185">Reference proteome</keyword>
<feature type="chain" id="PRO_5047181297" evidence="3">
    <location>
        <begin position="27"/>
        <end position="494"/>
    </location>
</feature>
<evidence type="ECO:0000313" key="5">
    <source>
        <dbReference type="Proteomes" id="UP001330016"/>
    </source>
</evidence>
<comment type="caution">
    <text evidence="4">The sequence shown here is derived from an EMBL/GenBank/DDBJ whole genome shotgun (WGS) entry which is preliminary data.</text>
</comment>
<proteinExistence type="predicted"/>
<dbReference type="RefSeq" id="WP_146995639.1">
    <property type="nucleotide sequence ID" value="NZ_BJTX01000135.1"/>
</dbReference>
<dbReference type="Pfam" id="PF04203">
    <property type="entry name" value="Sortase"/>
    <property type="match status" value="1"/>
</dbReference>
<gene>
    <name evidence="4" type="ORF">PS435_15315</name>
</gene>